<evidence type="ECO:0000256" key="2">
    <source>
        <dbReference type="ARBA" id="ARBA00008654"/>
    </source>
</evidence>
<dbReference type="GO" id="GO:0005739">
    <property type="term" value="C:mitochondrion"/>
    <property type="evidence" value="ECO:0007669"/>
    <property type="project" value="TreeGrafter"/>
</dbReference>
<feature type="region of interest" description="Disordered" evidence="7">
    <location>
        <begin position="30"/>
        <end position="112"/>
    </location>
</feature>
<evidence type="ECO:0000256" key="4">
    <source>
        <dbReference type="ARBA" id="ARBA00022964"/>
    </source>
</evidence>
<feature type="domain" description="Gamma-butyrobetaine hydroxylase-like N-terminal" evidence="9">
    <location>
        <begin position="136"/>
        <end position="219"/>
    </location>
</feature>
<dbReference type="SUPFAM" id="SSF51197">
    <property type="entry name" value="Clavaminate synthase-like"/>
    <property type="match status" value="1"/>
</dbReference>
<comment type="cofactor">
    <cofactor evidence="1">
        <name>Fe(2+)</name>
        <dbReference type="ChEBI" id="CHEBI:29033"/>
    </cofactor>
</comment>
<proteinExistence type="inferred from homology"/>
<organism evidence="10 11">
    <name type="scientific">Aspergillus ellipticus CBS 707.79</name>
    <dbReference type="NCBI Taxonomy" id="1448320"/>
    <lineage>
        <taxon>Eukaryota</taxon>
        <taxon>Fungi</taxon>
        <taxon>Dikarya</taxon>
        <taxon>Ascomycota</taxon>
        <taxon>Pezizomycotina</taxon>
        <taxon>Eurotiomycetes</taxon>
        <taxon>Eurotiomycetidae</taxon>
        <taxon>Eurotiales</taxon>
        <taxon>Aspergillaceae</taxon>
        <taxon>Aspergillus</taxon>
        <taxon>Aspergillus subgen. Circumdati</taxon>
    </lineage>
</organism>
<accession>A0A319D9D1</accession>
<dbReference type="VEuPathDB" id="FungiDB:BO71DRAFT_399268"/>
<dbReference type="PANTHER" id="PTHR10696:SF25">
    <property type="entry name" value="OXIDOREDUCTASE AIM17-RELATED"/>
    <property type="match status" value="1"/>
</dbReference>
<keyword evidence="4" id="KW-0223">Dioxygenase</keyword>
<dbReference type="OrthoDB" id="406634at2759"/>
<dbReference type="PANTHER" id="PTHR10696">
    <property type="entry name" value="GAMMA-BUTYROBETAINE HYDROXYLASE-RELATED"/>
    <property type="match status" value="1"/>
</dbReference>
<dbReference type="Gene3D" id="3.60.130.10">
    <property type="entry name" value="Clavaminate synthase-like"/>
    <property type="match status" value="1"/>
</dbReference>
<dbReference type="EMBL" id="KZ825882">
    <property type="protein sequence ID" value="PYH93929.1"/>
    <property type="molecule type" value="Genomic_DNA"/>
</dbReference>
<evidence type="ECO:0000259" key="8">
    <source>
        <dbReference type="Pfam" id="PF02668"/>
    </source>
</evidence>
<feature type="region of interest" description="Disordered" evidence="7">
    <location>
        <begin position="530"/>
        <end position="570"/>
    </location>
</feature>
<evidence type="ECO:0000313" key="11">
    <source>
        <dbReference type="Proteomes" id="UP000247810"/>
    </source>
</evidence>
<dbReference type="InterPro" id="IPR050411">
    <property type="entry name" value="AlphaKG_dependent_hydroxylases"/>
</dbReference>
<dbReference type="GO" id="GO:0046872">
    <property type="term" value="F:metal ion binding"/>
    <property type="evidence" value="ECO:0007669"/>
    <property type="project" value="UniProtKB-KW"/>
</dbReference>
<dbReference type="GO" id="GO:0045329">
    <property type="term" value="P:carnitine biosynthetic process"/>
    <property type="evidence" value="ECO:0007669"/>
    <property type="project" value="TreeGrafter"/>
</dbReference>
<dbReference type="InterPro" id="IPR042098">
    <property type="entry name" value="TauD-like_sf"/>
</dbReference>
<feature type="domain" description="TauD/TfdA-like" evidence="8">
    <location>
        <begin position="252"/>
        <end position="500"/>
    </location>
</feature>
<gene>
    <name evidence="10" type="ORF">BO71DRAFT_399268</name>
</gene>
<evidence type="ECO:0000256" key="1">
    <source>
        <dbReference type="ARBA" id="ARBA00001954"/>
    </source>
</evidence>
<evidence type="ECO:0000256" key="6">
    <source>
        <dbReference type="ARBA" id="ARBA00023004"/>
    </source>
</evidence>
<reference evidence="10 11" key="1">
    <citation type="submission" date="2018-02" db="EMBL/GenBank/DDBJ databases">
        <title>The genomes of Aspergillus section Nigri reveals drivers in fungal speciation.</title>
        <authorList>
            <consortium name="DOE Joint Genome Institute"/>
            <person name="Vesth T.C."/>
            <person name="Nybo J."/>
            <person name="Theobald S."/>
            <person name="Brandl J."/>
            <person name="Frisvad J.C."/>
            <person name="Nielsen K.F."/>
            <person name="Lyhne E.K."/>
            <person name="Kogle M.E."/>
            <person name="Kuo A."/>
            <person name="Riley R."/>
            <person name="Clum A."/>
            <person name="Nolan M."/>
            <person name="Lipzen A."/>
            <person name="Salamov A."/>
            <person name="Henrissat B."/>
            <person name="Wiebenga A."/>
            <person name="De vries R.P."/>
            <person name="Grigoriev I.V."/>
            <person name="Mortensen U.H."/>
            <person name="Andersen M.R."/>
            <person name="Baker S.E."/>
        </authorList>
    </citation>
    <scope>NUCLEOTIDE SEQUENCE [LARGE SCALE GENOMIC DNA]</scope>
    <source>
        <strain evidence="10 11">CBS 707.79</strain>
    </source>
</reference>
<evidence type="ECO:0000256" key="7">
    <source>
        <dbReference type="SAM" id="MobiDB-lite"/>
    </source>
</evidence>
<dbReference type="Proteomes" id="UP000247810">
    <property type="component" value="Unassembled WGS sequence"/>
</dbReference>
<keyword evidence="6" id="KW-0408">Iron</keyword>
<dbReference type="InterPro" id="IPR038492">
    <property type="entry name" value="GBBH-like_N_sf"/>
</dbReference>
<evidence type="ECO:0000256" key="5">
    <source>
        <dbReference type="ARBA" id="ARBA00023002"/>
    </source>
</evidence>
<name>A0A319D9D1_9EURO</name>
<dbReference type="InterPro" id="IPR003819">
    <property type="entry name" value="TauD/TfdA-like"/>
</dbReference>
<sequence length="570" mass="64995">MVRLLRTVQRVARAPLFPSSILYRRAYSTPAAAPPSAPSGDASPASPASPSSPAAPNPEINELDGFRPPDTAPEPVKPLQAIATKASGNKKPRNKKSGNKKFGNKKSDKEIQPLRTIVAEASGDGQPSEVVQFEKHLMFTDQTSKPIKILYSTLRDACKCPRCVDPHSKQRNFRTSDIPANIAAADCRIIENKLIVRWSRDIEGYDDSHVSEYDFDYLRNPTYLQMEMESTAKSRRRAFWNKSHMNKWQHWVSYDDYMNNDEAFSSAMLNLARLGLIFVKNIPDSREMVEKIATRMGPLRNTFYGSTWDVRTVPEAKNVAYTSQFLNFHMDLMYMNEPPGFQLLHCLENSCDGGESLFSDTFRVAYDMFNHHAEAYERLTKFRIPYEYNNDGQRYSKTWPVFKTKTDLKGTKDEWVFNLERVGYSPPFQASMHRRHQVEGYVQHASSALKLFAKKLESPKAVFELKLNPGECVIFENRRVAHARRAFNTNGGQRWLAGAYVDDDALISKFRVLREQRPDIWTRLQLPNKSDVTKKAGVSQETEAAQETEASQETEATQDTEAPEQHVLEK</sequence>
<keyword evidence="11" id="KW-1185">Reference proteome</keyword>
<dbReference type="Pfam" id="PF06155">
    <property type="entry name" value="GBBH-like_N"/>
    <property type="match status" value="1"/>
</dbReference>
<dbReference type="AlphaFoldDB" id="A0A319D9D1"/>
<evidence type="ECO:0000256" key="3">
    <source>
        <dbReference type="ARBA" id="ARBA00022723"/>
    </source>
</evidence>
<keyword evidence="3" id="KW-0479">Metal-binding</keyword>
<feature type="compositionally biased region" description="Low complexity" evidence="7">
    <location>
        <begin position="38"/>
        <end position="58"/>
    </location>
</feature>
<dbReference type="GO" id="GO:0016706">
    <property type="term" value="F:2-oxoglutarate-dependent dioxygenase activity"/>
    <property type="evidence" value="ECO:0007669"/>
    <property type="project" value="UniProtKB-ARBA"/>
</dbReference>
<dbReference type="Pfam" id="PF02668">
    <property type="entry name" value="TauD"/>
    <property type="match status" value="1"/>
</dbReference>
<comment type="similarity">
    <text evidence="2">Belongs to the gamma-BBH/TMLD family.</text>
</comment>
<dbReference type="InterPro" id="IPR010376">
    <property type="entry name" value="GBBH-like_N"/>
</dbReference>
<feature type="compositionally biased region" description="Basic residues" evidence="7">
    <location>
        <begin position="88"/>
        <end position="104"/>
    </location>
</feature>
<feature type="compositionally biased region" description="Acidic residues" evidence="7">
    <location>
        <begin position="544"/>
        <end position="562"/>
    </location>
</feature>
<dbReference type="STRING" id="1448320.A0A319D9D1"/>
<evidence type="ECO:0000259" key="9">
    <source>
        <dbReference type="Pfam" id="PF06155"/>
    </source>
</evidence>
<keyword evidence="5" id="KW-0560">Oxidoreductase</keyword>
<protein>
    <submittedName>
        <fullName evidence="10">Clavaminate synthase-like protein</fullName>
    </submittedName>
</protein>
<dbReference type="CDD" id="cd00250">
    <property type="entry name" value="CAS_like"/>
    <property type="match status" value="1"/>
</dbReference>
<dbReference type="Gene3D" id="3.30.2020.30">
    <property type="match status" value="1"/>
</dbReference>
<evidence type="ECO:0000313" key="10">
    <source>
        <dbReference type="EMBL" id="PYH93929.1"/>
    </source>
</evidence>